<keyword evidence="3" id="KW-1185">Reference proteome</keyword>
<name>A0A5C5Z254_9BACT</name>
<dbReference type="EMBL" id="SJPJ01000001">
    <property type="protein sequence ID" value="TWT80683.1"/>
    <property type="molecule type" value="Genomic_DNA"/>
</dbReference>
<keyword evidence="1" id="KW-0812">Transmembrane</keyword>
<evidence type="ECO:0000313" key="3">
    <source>
        <dbReference type="Proteomes" id="UP000315010"/>
    </source>
</evidence>
<accession>A0A5C5Z254</accession>
<feature type="transmembrane region" description="Helical" evidence="1">
    <location>
        <begin position="100"/>
        <end position="122"/>
    </location>
</feature>
<comment type="caution">
    <text evidence="2">The sequence shown here is derived from an EMBL/GenBank/DDBJ whole genome shotgun (WGS) entry which is preliminary data.</text>
</comment>
<protein>
    <recommendedName>
        <fullName evidence="4">Zinc-finger domain-containing protein</fullName>
    </recommendedName>
</protein>
<organism evidence="2 3">
    <name type="scientific">Novipirellula herctigrandis</name>
    <dbReference type="NCBI Taxonomy" id="2527986"/>
    <lineage>
        <taxon>Bacteria</taxon>
        <taxon>Pseudomonadati</taxon>
        <taxon>Planctomycetota</taxon>
        <taxon>Planctomycetia</taxon>
        <taxon>Pirellulales</taxon>
        <taxon>Pirellulaceae</taxon>
        <taxon>Novipirellula</taxon>
    </lineage>
</organism>
<dbReference type="AlphaFoldDB" id="A0A5C5Z254"/>
<keyword evidence="1" id="KW-0472">Membrane</keyword>
<evidence type="ECO:0000256" key="1">
    <source>
        <dbReference type="SAM" id="Phobius"/>
    </source>
</evidence>
<evidence type="ECO:0000313" key="2">
    <source>
        <dbReference type="EMBL" id="TWT80683.1"/>
    </source>
</evidence>
<dbReference type="Proteomes" id="UP000315010">
    <property type="component" value="Unassembled WGS sequence"/>
</dbReference>
<proteinExistence type="predicted"/>
<evidence type="ECO:0008006" key="4">
    <source>
        <dbReference type="Google" id="ProtNLM"/>
    </source>
</evidence>
<reference evidence="2 3" key="1">
    <citation type="submission" date="2019-02" db="EMBL/GenBank/DDBJ databases">
        <title>Deep-cultivation of Planctomycetes and their phenomic and genomic characterization uncovers novel biology.</title>
        <authorList>
            <person name="Wiegand S."/>
            <person name="Jogler M."/>
            <person name="Boedeker C."/>
            <person name="Pinto D."/>
            <person name="Vollmers J."/>
            <person name="Rivas-Marin E."/>
            <person name="Kohn T."/>
            <person name="Peeters S.H."/>
            <person name="Heuer A."/>
            <person name="Rast P."/>
            <person name="Oberbeckmann S."/>
            <person name="Bunk B."/>
            <person name="Jeske O."/>
            <person name="Meyerdierks A."/>
            <person name="Storesund J.E."/>
            <person name="Kallscheuer N."/>
            <person name="Luecker S."/>
            <person name="Lage O.M."/>
            <person name="Pohl T."/>
            <person name="Merkel B.J."/>
            <person name="Hornburger P."/>
            <person name="Mueller R.-W."/>
            <person name="Bruemmer F."/>
            <person name="Labrenz M."/>
            <person name="Spormann A.M."/>
            <person name="Op Den Camp H."/>
            <person name="Overmann J."/>
            <person name="Amann R."/>
            <person name="Jetten M.S.M."/>
            <person name="Mascher T."/>
            <person name="Medema M.H."/>
            <person name="Devos D.P."/>
            <person name="Kaster A.-K."/>
            <person name="Ovreas L."/>
            <person name="Rohde M."/>
            <person name="Galperin M.Y."/>
            <person name="Jogler C."/>
        </authorList>
    </citation>
    <scope>NUCLEOTIDE SEQUENCE [LARGE SCALE GENOMIC DNA]</scope>
    <source>
        <strain evidence="2 3">CA13</strain>
    </source>
</reference>
<keyword evidence="1" id="KW-1133">Transmembrane helix</keyword>
<gene>
    <name evidence="2" type="ORF">CA13_21290</name>
</gene>
<sequence length="465" mass="53101">MMSTSLLSDEAPVDPDDELLVAYVDGELDSPSRNELEERLLRDDSLRRRLQELQEGWDLLDNLATATPNEKLVESTMELVVADLVAPKIAKPGIASAYRLPLMTAAACIAGILATIGVIWAIRNHNYQSQLADLAIAENIDAYYYGSDLQLMRDLAINESWSKMILAMQEIGDVSTHTPLVAATDLDEREKQIANLPLADRAQLDSRWKRFTRLAPEDQQRLRETAEAVRRQPQPERLLETMQAYAGWRETLSSDLRDQIKNSDIDQRRDVIRQAIDESQLALSRQSGAILSDETIERIDYALHRILHQRLAQKIPNLIDFRSRIKKFFSPDAVDMASIGAMVANDPGRTDRRSSGRLGLLRGVSDRPDPLSHGELAMIESMLTDADREMLDMIAGNPRDPFIESETLRFWAEETLRRKMPWREEDPRTLIERYEQIDDPEYRETLDLLPPKAMLDRLTPERHRP</sequence>